<keyword evidence="8" id="KW-1003">Cell membrane</keyword>
<evidence type="ECO:0000256" key="13">
    <source>
        <dbReference type="ARBA" id="ARBA00023098"/>
    </source>
</evidence>
<evidence type="ECO:0000256" key="6">
    <source>
        <dbReference type="ARBA" id="ARBA00013170"/>
    </source>
</evidence>
<evidence type="ECO:0000256" key="17">
    <source>
        <dbReference type="ARBA" id="ARBA00048586"/>
    </source>
</evidence>
<comment type="catalytic activity">
    <reaction evidence="17">
        <text>a CDP-1,2-diacyl-sn-glycerol + sn-glycerol 3-phosphate = a 1,2-diacyl-sn-glycero-3-phospho-(1'-sn-glycero-3'-phosphate) + CMP + H(+)</text>
        <dbReference type="Rhea" id="RHEA:12593"/>
        <dbReference type="ChEBI" id="CHEBI:15378"/>
        <dbReference type="ChEBI" id="CHEBI:57597"/>
        <dbReference type="ChEBI" id="CHEBI:58332"/>
        <dbReference type="ChEBI" id="CHEBI:60110"/>
        <dbReference type="ChEBI" id="CHEBI:60377"/>
        <dbReference type="EC" id="2.7.8.5"/>
    </reaction>
</comment>
<dbReference type="InterPro" id="IPR048254">
    <property type="entry name" value="CDP_ALCOHOL_P_TRANSF_CS"/>
</dbReference>
<keyword evidence="9" id="KW-0444">Lipid biosynthesis</keyword>
<comment type="function">
    <text evidence="1">This protein catalyzes the committed step to the synthesis of the acidic phospholipids.</text>
</comment>
<keyword evidence="15" id="KW-0594">Phospholipid biosynthesis</keyword>
<dbReference type="PANTHER" id="PTHR14269:SF62">
    <property type="entry name" value="CDP-DIACYLGLYCEROL--GLYCEROL-3-PHOSPHATE 3-PHOSPHATIDYLTRANSFERASE 1, CHLOROPLASTIC"/>
    <property type="match status" value="1"/>
</dbReference>
<evidence type="ECO:0000256" key="10">
    <source>
        <dbReference type="ARBA" id="ARBA00022679"/>
    </source>
</evidence>
<evidence type="ECO:0000313" key="21">
    <source>
        <dbReference type="EMBL" id="SFR01861.1"/>
    </source>
</evidence>
<dbReference type="GO" id="GO:0008444">
    <property type="term" value="F:CDP-diacylglycerol-glycerol-3-phosphate 3-phosphatidyltransferase activity"/>
    <property type="evidence" value="ECO:0007669"/>
    <property type="project" value="UniProtKB-UniRule"/>
</dbReference>
<protein>
    <recommendedName>
        <fullName evidence="7 18">CDP-diacylglycerol--glycerol-3-phosphate 3-phosphatidyltransferase</fullName>
        <ecNumber evidence="6 18">2.7.8.5</ecNumber>
    </recommendedName>
</protein>
<dbReference type="NCBIfam" id="TIGR00560">
    <property type="entry name" value="pgsA"/>
    <property type="match status" value="1"/>
</dbReference>
<proteinExistence type="inferred from homology"/>
<dbReference type="GO" id="GO:0006655">
    <property type="term" value="P:phosphatidylglycerol biosynthetic process"/>
    <property type="evidence" value="ECO:0007669"/>
    <property type="project" value="UniProtKB-UniPathway"/>
</dbReference>
<evidence type="ECO:0000256" key="5">
    <source>
        <dbReference type="ARBA" id="ARBA00010441"/>
    </source>
</evidence>
<evidence type="ECO:0000256" key="18">
    <source>
        <dbReference type="NCBIfam" id="TIGR00560"/>
    </source>
</evidence>
<evidence type="ECO:0000256" key="14">
    <source>
        <dbReference type="ARBA" id="ARBA00023136"/>
    </source>
</evidence>
<evidence type="ECO:0000256" key="19">
    <source>
        <dbReference type="RuleBase" id="RU003750"/>
    </source>
</evidence>
<dbReference type="Proteomes" id="UP000199584">
    <property type="component" value="Unassembled WGS sequence"/>
</dbReference>
<evidence type="ECO:0000256" key="9">
    <source>
        <dbReference type="ARBA" id="ARBA00022516"/>
    </source>
</evidence>
<dbReference type="STRING" id="39060.SAMN05660706_10776"/>
<evidence type="ECO:0000256" key="15">
    <source>
        <dbReference type="ARBA" id="ARBA00023209"/>
    </source>
</evidence>
<evidence type="ECO:0000256" key="12">
    <source>
        <dbReference type="ARBA" id="ARBA00022989"/>
    </source>
</evidence>
<evidence type="ECO:0000256" key="16">
    <source>
        <dbReference type="ARBA" id="ARBA00023264"/>
    </source>
</evidence>
<evidence type="ECO:0000256" key="2">
    <source>
        <dbReference type="ARBA" id="ARBA00004651"/>
    </source>
</evidence>
<dbReference type="InterPro" id="IPR004570">
    <property type="entry name" value="Phosphatidylglycerol_P_synth"/>
</dbReference>
<dbReference type="OrthoDB" id="9796672at2"/>
<dbReference type="RefSeq" id="WP_092482518.1">
    <property type="nucleotide sequence ID" value="NZ_FOYM01000007.1"/>
</dbReference>
<accession>A0A1I6D918</accession>
<dbReference type="InterPro" id="IPR000462">
    <property type="entry name" value="CDP-OH_P_trans"/>
</dbReference>
<evidence type="ECO:0000256" key="4">
    <source>
        <dbReference type="ARBA" id="ARBA00005189"/>
    </source>
</evidence>
<dbReference type="EC" id="2.7.8.5" evidence="6 18"/>
<dbReference type="PANTHER" id="PTHR14269">
    <property type="entry name" value="CDP-DIACYLGLYCEROL--GLYCEROL-3-PHOSPHATE 3-PHOSPHATIDYLTRANSFERASE-RELATED"/>
    <property type="match status" value="1"/>
</dbReference>
<sequence>MNLPNQLTLLRILMVPVFLVLLSLRLPLGDYIAAGVFVLAACTDGLDGYIARKHKQITSLGKLLDPLADKLLVSAALIALVELGRLSGWVAVVIIGREFAVTGLRSLAVAEGVVIAASKLGKIKTITQIVAIVAMFLRNFPFSLIGVPFSNIAMAVAVIFTIWSGMDYFQQAGFLLRKQRN</sequence>
<keyword evidence="16" id="KW-1208">Phospholipid metabolism</keyword>
<keyword evidence="13" id="KW-0443">Lipid metabolism</keyword>
<dbReference type="EMBL" id="FOYM01000007">
    <property type="protein sequence ID" value="SFR01861.1"/>
    <property type="molecule type" value="Genomic_DNA"/>
</dbReference>
<dbReference type="PROSITE" id="PS00379">
    <property type="entry name" value="CDP_ALCOHOL_P_TRANSF"/>
    <property type="match status" value="1"/>
</dbReference>
<keyword evidence="14 20" id="KW-0472">Membrane</keyword>
<dbReference type="InterPro" id="IPR043130">
    <property type="entry name" value="CDP-OH_PTrfase_TM_dom"/>
</dbReference>
<dbReference type="GO" id="GO:0005886">
    <property type="term" value="C:plasma membrane"/>
    <property type="evidence" value="ECO:0007669"/>
    <property type="project" value="UniProtKB-SubCell"/>
</dbReference>
<comment type="pathway">
    <text evidence="4">Lipid metabolism.</text>
</comment>
<evidence type="ECO:0000313" key="22">
    <source>
        <dbReference type="Proteomes" id="UP000199584"/>
    </source>
</evidence>
<comment type="subcellular location">
    <subcellularLocation>
        <location evidence="2">Cell membrane</location>
        <topology evidence="2">Multi-pass membrane protein</topology>
    </subcellularLocation>
</comment>
<gene>
    <name evidence="21" type="ORF">SAMN05660706_10776</name>
</gene>
<feature type="transmembrane region" description="Helical" evidence="20">
    <location>
        <begin position="7"/>
        <end position="25"/>
    </location>
</feature>
<feature type="transmembrane region" description="Helical" evidence="20">
    <location>
        <begin position="71"/>
        <end position="93"/>
    </location>
</feature>
<dbReference type="InterPro" id="IPR050324">
    <property type="entry name" value="CDP-alcohol_PTase-I"/>
</dbReference>
<feature type="transmembrane region" description="Helical" evidence="20">
    <location>
        <begin position="152"/>
        <end position="169"/>
    </location>
</feature>
<dbReference type="AlphaFoldDB" id="A0A1I6D918"/>
<organism evidence="21 22">
    <name type="scientific">Desulfoscipio geothermicus DSM 3669</name>
    <dbReference type="NCBI Taxonomy" id="1121426"/>
    <lineage>
        <taxon>Bacteria</taxon>
        <taxon>Bacillati</taxon>
        <taxon>Bacillota</taxon>
        <taxon>Clostridia</taxon>
        <taxon>Eubacteriales</taxon>
        <taxon>Desulfallaceae</taxon>
        <taxon>Desulfoscipio</taxon>
    </lineage>
</organism>
<evidence type="ECO:0000256" key="1">
    <source>
        <dbReference type="ARBA" id="ARBA00003973"/>
    </source>
</evidence>
<evidence type="ECO:0000256" key="7">
    <source>
        <dbReference type="ARBA" id="ARBA00014944"/>
    </source>
</evidence>
<keyword evidence="10 19" id="KW-0808">Transferase</keyword>
<dbReference type="UniPathway" id="UPA00084">
    <property type="reaction ID" value="UER00503"/>
</dbReference>
<evidence type="ECO:0000256" key="3">
    <source>
        <dbReference type="ARBA" id="ARBA00005042"/>
    </source>
</evidence>
<comment type="similarity">
    <text evidence="5 19">Belongs to the CDP-alcohol phosphatidyltransferase class-I family.</text>
</comment>
<keyword evidence="11 20" id="KW-0812">Transmembrane</keyword>
<evidence type="ECO:0000256" key="20">
    <source>
        <dbReference type="SAM" id="Phobius"/>
    </source>
</evidence>
<dbReference type="Gene3D" id="1.20.120.1760">
    <property type="match status" value="1"/>
</dbReference>
<evidence type="ECO:0000256" key="8">
    <source>
        <dbReference type="ARBA" id="ARBA00022475"/>
    </source>
</evidence>
<keyword evidence="12 20" id="KW-1133">Transmembrane helix</keyword>
<comment type="pathway">
    <text evidence="3">Phospholipid metabolism; phosphatidylglycerol biosynthesis; phosphatidylglycerol from CDP-diacylglycerol: step 1/2.</text>
</comment>
<dbReference type="Pfam" id="PF01066">
    <property type="entry name" value="CDP-OH_P_transf"/>
    <property type="match status" value="1"/>
</dbReference>
<reference evidence="22" key="1">
    <citation type="submission" date="2016-10" db="EMBL/GenBank/DDBJ databases">
        <authorList>
            <person name="Varghese N."/>
            <person name="Submissions S."/>
        </authorList>
    </citation>
    <scope>NUCLEOTIDE SEQUENCE [LARGE SCALE GENOMIC DNA]</scope>
    <source>
        <strain evidence="22">DSM 3669</strain>
    </source>
</reference>
<keyword evidence="22" id="KW-1185">Reference proteome</keyword>
<dbReference type="FunFam" id="1.20.120.1760:FF:000004">
    <property type="entry name" value="CDP-diacylglycerol--glycerol-3-phosphate 3-phosphatidyltransferase"/>
    <property type="match status" value="1"/>
</dbReference>
<evidence type="ECO:0000256" key="11">
    <source>
        <dbReference type="ARBA" id="ARBA00022692"/>
    </source>
</evidence>
<dbReference type="PIRSF" id="PIRSF000847">
    <property type="entry name" value="Phos_ph_gly_syn"/>
    <property type="match status" value="1"/>
</dbReference>
<name>A0A1I6D918_9FIRM</name>